<dbReference type="EMBL" id="BGZK01000890">
    <property type="protein sequence ID" value="GBP64185.1"/>
    <property type="molecule type" value="Genomic_DNA"/>
</dbReference>
<evidence type="ECO:0000313" key="1">
    <source>
        <dbReference type="EMBL" id="GBP64185.1"/>
    </source>
</evidence>
<organism evidence="1 2">
    <name type="scientific">Eumeta variegata</name>
    <name type="common">Bagworm moth</name>
    <name type="synonym">Eumeta japonica</name>
    <dbReference type="NCBI Taxonomy" id="151549"/>
    <lineage>
        <taxon>Eukaryota</taxon>
        <taxon>Metazoa</taxon>
        <taxon>Ecdysozoa</taxon>
        <taxon>Arthropoda</taxon>
        <taxon>Hexapoda</taxon>
        <taxon>Insecta</taxon>
        <taxon>Pterygota</taxon>
        <taxon>Neoptera</taxon>
        <taxon>Endopterygota</taxon>
        <taxon>Lepidoptera</taxon>
        <taxon>Glossata</taxon>
        <taxon>Ditrysia</taxon>
        <taxon>Tineoidea</taxon>
        <taxon>Psychidae</taxon>
        <taxon>Oiketicinae</taxon>
        <taxon>Eumeta</taxon>
    </lineage>
</organism>
<name>A0A4C1XPQ7_EUMVA</name>
<comment type="caution">
    <text evidence="1">The sequence shown here is derived from an EMBL/GenBank/DDBJ whole genome shotgun (WGS) entry which is preliminary data.</text>
</comment>
<accession>A0A4C1XPQ7</accession>
<evidence type="ECO:0000313" key="2">
    <source>
        <dbReference type="Proteomes" id="UP000299102"/>
    </source>
</evidence>
<protein>
    <submittedName>
        <fullName evidence="1">Uncharacterized protein</fullName>
    </submittedName>
</protein>
<sequence>MLATPRVGTFRDRLCSELIFRKGRNLIVGKLVTHVERSCTLVVESLKSYGVRDASAPPAGAADMGPPSGSIIRPLSPRVKYSTRQNKPNELKLEEFANSVDEFHFSPPDSHYQSSSTVPSIVMGS</sequence>
<gene>
    <name evidence="1" type="ORF">EVAR_35574_1</name>
</gene>
<dbReference type="Proteomes" id="UP000299102">
    <property type="component" value="Unassembled WGS sequence"/>
</dbReference>
<proteinExistence type="predicted"/>
<reference evidence="1 2" key="1">
    <citation type="journal article" date="2019" name="Commun. Biol.">
        <title>The bagworm genome reveals a unique fibroin gene that provides high tensile strength.</title>
        <authorList>
            <person name="Kono N."/>
            <person name="Nakamura H."/>
            <person name="Ohtoshi R."/>
            <person name="Tomita M."/>
            <person name="Numata K."/>
            <person name="Arakawa K."/>
        </authorList>
    </citation>
    <scope>NUCLEOTIDE SEQUENCE [LARGE SCALE GENOMIC DNA]</scope>
</reference>
<keyword evidence="2" id="KW-1185">Reference proteome</keyword>
<dbReference type="AlphaFoldDB" id="A0A4C1XPQ7"/>